<dbReference type="Pfam" id="PF00903">
    <property type="entry name" value="Glyoxalase"/>
    <property type="match status" value="1"/>
</dbReference>
<dbReference type="PROSITE" id="PS51819">
    <property type="entry name" value="VOC"/>
    <property type="match status" value="1"/>
</dbReference>
<keyword evidence="3" id="KW-1185">Reference proteome</keyword>
<dbReference type="InterPro" id="IPR029068">
    <property type="entry name" value="Glyas_Bleomycin-R_OHBP_Dase"/>
</dbReference>
<evidence type="ECO:0000259" key="1">
    <source>
        <dbReference type="PROSITE" id="PS51819"/>
    </source>
</evidence>
<dbReference type="EMBL" id="QJJK01000005">
    <property type="protein sequence ID" value="PXW59033.1"/>
    <property type="molecule type" value="Genomic_DNA"/>
</dbReference>
<dbReference type="Gene3D" id="3.30.720.120">
    <property type="match status" value="1"/>
</dbReference>
<comment type="caution">
    <text evidence="2">The sequence shown here is derived from an EMBL/GenBank/DDBJ whole genome shotgun (WGS) entry which is preliminary data.</text>
</comment>
<sequence>MAESVNPIPDNGGPTPYICVSRGNDAIAFYKQVFDAVETLKISDPQGKVGHAELTIGRGSFMLCDEFPEYGALSPETIGGSPVVLHIYVEDADATVAKAEAAGATILKPVEDQFYGDRGGKVKDPFGHIWWVSTHIEDISHDEMRRRAKELYGMS</sequence>
<dbReference type="RefSeq" id="WP_110375069.1">
    <property type="nucleotide sequence ID" value="NZ_JAHBRY010000001.1"/>
</dbReference>
<accession>A0A2V3U726</accession>
<dbReference type="AlphaFoldDB" id="A0A2V3U726"/>
<evidence type="ECO:0000313" key="2">
    <source>
        <dbReference type="EMBL" id="PXW59033.1"/>
    </source>
</evidence>
<organism evidence="2 3">
    <name type="scientific">Chelatococcus asaccharovorans</name>
    <dbReference type="NCBI Taxonomy" id="28210"/>
    <lineage>
        <taxon>Bacteria</taxon>
        <taxon>Pseudomonadati</taxon>
        <taxon>Pseudomonadota</taxon>
        <taxon>Alphaproteobacteria</taxon>
        <taxon>Hyphomicrobiales</taxon>
        <taxon>Chelatococcaceae</taxon>
        <taxon>Chelatococcus</taxon>
    </lineage>
</organism>
<dbReference type="PANTHER" id="PTHR34109:SF1">
    <property type="entry name" value="VOC DOMAIN-CONTAINING PROTEIN"/>
    <property type="match status" value="1"/>
</dbReference>
<dbReference type="Proteomes" id="UP000248021">
    <property type="component" value="Unassembled WGS sequence"/>
</dbReference>
<dbReference type="SUPFAM" id="SSF54593">
    <property type="entry name" value="Glyoxalase/Bleomycin resistance protein/Dihydroxybiphenyl dioxygenase"/>
    <property type="match status" value="1"/>
</dbReference>
<name>A0A2V3U726_9HYPH</name>
<dbReference type="CDD" id="cd07246">
    <property type="entry name" value="VOC_like"/>
    <property type="match status" value="1"/>
</dbReference>
<protein>
    <submittedName>
        <fullName evidence="2">PhnB protein</fullName>
    </submittedName>
</protein>
<dbReference type="PANTHER" id="PTHR34109">
    <property type="entry name" value="BNAUNNG04460D PROTEIN-RELATED"/>
    <property type="match status" value="1"/>
</dbReference>
<dbReference type="InterPro" id="IPR037523">
    <property type="entry name" value="VOC_core"/>
</dbReference>
<evidence type="ECO:0000313" key="3">
    <source>
        <dbReference type="Proteomes" id="UP000248021"/>
    </source>
</evidence>
<gene>
    <name evidence="2" type="ORF">C7450_105382</name>
</gene>
<dbReference type="OrthoDB" id="9806868at2"/>
<feature type="domain" description="VOC" evidence="1">
    <location>
        <begin position="11"/>
        <end position="135"/>
    </location>
</feature>
<proteinExistence type="predicted"/>
<dbReference type="Gene3D" id="3.30.720.110">
    <property type="match status" value="1"/>
</dbReference>
<reference evidence="2 3" key="1">
    <citation type="submission" date="2018-05" db="EMBL/GenBank/DDBJ databases">
        <title>Genomic Encyclopedia of Type Strains, Phase IV (KMG-IV): sequencing the most valuable type-strain genomes for metagenomic binning, comparative biology and taxonomic classification.</title>
        <authorList>
            <person name="Goeker M."/>
        </authorList>
    </citation>
    <scope>NUCLEOTIDE SEQUENCE [LARGE SCALE GENOMIC DNA]</scope>
    <source>
        <strain evidence="2 3">DSM 6462</strain>
    </source>
</reference>
<dbReference type="InterPro" id="IPR004360">
    <property type="entry name" value="Glyas_Fos-R_dOase_dom"/>
</dbReference>